<dbReference type="SMART" id="SM00903">
    <property type="entry name" value="Flavin_Reduct"/>
    <property type="match status" value="1"/>
</dbReference>
<dbReference type="PANTHER" id="PTHR30466">
    <property type="entry name" value="FLAVIN REDUCTASE"/>
    <property type="match status" value="1"/>
</dbReference>
<keyword evidence="1" id="KW-0560">Oxidoreductase</keyword>
<dbReference type="InterPro" id="IPR002563">
    <property type="entry name" value="Flavin_Rdtase-like_dom"/>
</dbReference>
<evidence type="ECO:0000256" key="1">
    <source>
        <dbReference type="ARBA" id="ARBA00023002"/>
    </source>
</evidence>
<dbReference type="PANTHER" id="PTHR30466:SF1">
    <property type="entry name" value="FMN REDUCTASE (NADH) RUTF"/>
    <property type="match status" value="1"/>
</dbReference>
<accession>A0ABV7HRJ5</accession>
<dbReference type="Pfam" id="PF01613">
    <property type="entry name" value="Flavin_Reduct"/>
    <property type="match status" value="1"/>
</dbReference>
<feature type="domain" description="Flavin reductase like" evidence="2">
    <location>
        <begin position="14"/>
        <end position="162"/>
    </location>
</feature>
<protein>
    <submittedName>
        <fullName evidence="3">Flavin reductase family protein</fullName>
    </submittedName>
</protein>
<dbReference type="RefSeq" id="WP_339615555.1">
    <property type="nucleotide sequence ID" value="NZ_AP031500.1"/>
</dbReference>
<reference evidence="4" key="1">
    <citation type="journal article" date="2019" name="Int. J. Syst. Evol. Microbiol.">
        <title>The Global Catalogue of Microorganisms (GCM) 10K type strain sequencing project: providing services to taxonomists for standard genome sequencing and annotation.</title>
        <authorList>
            <consortium name="The Broad Institute Genomics Platform"/>
            <consortium name="The Broad Institute Genome Sequencing Center for Infectious Disease"/>
            <person name="Wu L."/>
            <person name="Ma J."/>
        </authorList>
    </citation>
    <scope>NUCLEOTIDE SEQUENCE [LARGE SCALE GENOMIC DNA]</scope>
    <source>
        <strain evidence="4">KCTC 52141</strain>
    </source>
</reference>
<gene>
    <name evidence="3" type="ORF">ACFOEB_09285</name>
</gene>
<comment type="caution">
    <text evidence="3">The sequence shown here is derived from an EMBL/GenBank/DDBJ whole genome shotgun (WGS) entry which is preliminary data.</text>
</comment>
<dbReference type="InterPro" id="IPR050268">
    <property type="entry name" value="NADH-dep_flavin_reductase"/>
</dbReference>
<name>A0ABV7HRJ5_9GAMM</name>
<dbReference type="SUPFAM" id="SSF50475">
    <property type="entry name" value="FMN-binding split barrel"/>
    <property type="match status" value="1"/>
</dbReference>
<sequence>MHNTDIALAMKQGMRRLASGVSVLSTRIKHDERFAMTVSSVTSVSDSPPSLLVCINKQISLQGHLENLGCHFAVNVLGHHQERVSNVCAGFEPVHDRFSVGSWLEGPESTPYLTDSEAVFFCQTDKVVSYGTHHIVIARIDDVLVSEHESDPLLYHSGGYQRLNGMLSHSNKD</sequence>
<keyword evidence="4" id="KW-1185">Reference proteome</keyword>
<dbReference type="EMBL" id="JBHRTL010000006">
    <property type="protein sequence ID" value="MFC3155393.1"/>
    <property type="molecule type" value="Genomic_DNA"/>
</dbReference>
<dbReference type="Gene3D" id="2.30.110.10">
    <property type="entry name" value="Electron Transport, Fmn-binding Protein, Chain A"/>
    <property type="match status" value="1"/>
</dbReference>
<evidence type="ECO:0000313" key="4">
    <source>
        <dbReference type="Proteomes" id="UP001595548"/>
    </source>
</evidence>
<dbReference type="Proteomes" id="UP001595548">
    <property type="component" value="Unassembled WGS sequence"/>
</dbReference>
<evidence type="ECO:0000259" key="2">
    <source>
        <dbReference type="SMART" id="SM00903"/>
    </source>
</evidence>
<evidence type="ECO:0000313" key="3">
    <source>
        <dbReference type="EMBL" id="MFC3155393.1"/>
    </source>
</evidence>
<organism evidence="3 4">
    <name type="scientific">Gilvimarinus japonicus</name>
    <dbReference type="NCBI Taxonomy" id="1796469"/>
    <lineage>
        <taxon>Bacteria</taxon>
        <taxon>Pseudomonadati</taxon>
        <taxon>Pseudomonadota</taxon>
        <taxon>Gammaproteobacteria</taxon>
        <taxon>Cellvibrionales</taxon>
        <taxon>Cellvibrionaceae</taxon>
        <taxon>Gilvimarinus</taxon>
    </lineage>
</organism>
<dbReference type="InterPro" id="IPR012349">
    <property type="entry name" value="Split_barrel_FMN-bd"/>
</dbReference>
<proteinExistence type="predicted"/>